<dbReference type="Pfam" id="PF23958">
    <property type="entry name" value="DUF7287"/>
    <property type="match status" value="1"/>
</dbReference>
<proteinExistence type="predicted"/>
<keyword evidence="1" id="KW-0812">Transmembrane</keyword>
<dbReference type="Proteomes" id="UP000185713">
    <property type="component" value="Unassembled WGS sequence"/>
</dbReference>
<evidence type="ECO:0000256" key="1">
    <source>
        <dbReference type="SAM" id="Phobius"/>
    </source>
</evidence>
<reference evidence="2 5" key="1">
    <citation type="submission" date="2014-12" db="EMBL/GenBank/DDBJ databases">
        <title>The genome sequence of Methanohalophilus portucalensis strain FDF1.</title>
        <authorList>
            <person name="Lai M.-C."/>
            <person name="Lai S.-J."/>
        </authorList>
    </citation>
    <scope>NUCLEOTIDE SEQUENCE [LARGE SCALE GENOMIC DNA]</scope>
    <source>
        <strain evidence="2 5">FDF-1</strain>
    </source>
</reference>
<dbReference type="EMBL" id="JWTK01000003">
    <property type="protein sequence ID" value="OJH49385.1"/>
    <property type="molecule type" value="Genomic_DNA"/>
</dbReference>
<evidence type="ECO:0000313" key="5">
    <source>
        <dbReference type="Proteomes" id="UP000185713"/>
    </source>
</evidence>
<reference evidence="4" key="3">
    <citation type="submission" date="2017-04" db="EMBL/GenBank/DDBJ databases">
        <authorList>
            <person name="Afonso C.L."/>
            <person name="Miller P.J."/>
            <person name="Scott M.A."/>
            <person name="Spackman E."/>
            <person name="Goraichik I."/>
            <person name="Dimitrov K.M."/>
            <person name="Suarez D.L."/>
            <person name="Swayne D.E."/>
        </authorList>
    </citation>
    <scope>NUCLEOTIDE SEQUENCE [LARGE SCALE GENOMIC DNA]</scope>
    <source>
        <strain evidence="4">FDF-1</strain>
    </source>
</reference>
<dbReference type="EMBL" id="FXBN01000003">
    <property type="protein sequence ID" value="SMH41232.1"/>
    <property type="molecule type" value="Genomic_DNA"/>
</dbReference>
<dbReference type="Proteomes" id="UP000278252">
    <property type="component" value="Unassembled WGS sequence"/>
</dbReference>
<dbReference type="EMBL" id="RJJH01000010">
    <property type="protein sequence ID" value="RNI11506.1"/>
    <property type="molecule type" value="Genomic_DNA"/>
</dbReference>
<dbReference type="InterPro" id="IPR056613">
    <property type="entry name" value="DUF7287"/>
</dbReference>
<reference evidence="3 7" key="4">
    <citation type="submission" date="2018-10" db="EMBL/GenBank/DDBJ databases">
        <title>Cultivation of a novel Methanohalophilus strain from Kebrit Deep of the Red Sea and a genomic comparison of members of the genus Methanohalophilus.</title>
        <authorList>
            <person name="Guan Y."/>
            <person name="Ngugi D.K."/>
            <person name="Stingl U."/>
        </authorList>
    </citation>
    <scope>NUCLEOTIDE SEQUENCE [LARGE SCALE GENOMIC DNA]</scope>
    <source>
        <strain evidence="3 7">DSM 7471</strain>
    </source>
</reference>
<dbReference type="OrthoDB" id="125215at2157"/>
<evidence type="ECO:0000313" key="7">
    <source>
        <dbReference type="Proteomes" id="UP000278252"/>
    </source>
</evidence>
<evidence type="ECO:0000313" key="4">
    <source>
        <dbReference type="EMBL" id="SMH41232.1"/>
    </source>
</evidence>
<keyword evidence="1" id="KW-0472">Membrane</keyword>
<evidence type="ECO:0000313" key="3">
    <source>
        <dbReference type="EMBL" id="RNI11506.1"/>
    </source>
</evidence>
<name>A0A1L9C4D2_9EURY</name>
<gene>
    <name evidence="3" type="ORF">EFE41_04615</name>
    <name evidence="2" type="ORF">MPF_1252</name>
    <name evidence="4" type="ORF">SAMN06264941_1616</name>
</gene>
<keyword evidence="6" id="KW-1185">Reference proteome</keyword>
<reference evidence="6" key="2">
    <citation type="submission" date="2017-04" db="EMBL/GenBank/DDBJ databases">
        <authorList>
            <person name="Varghese N."/>
            <person name="Submissions S."/>
        </authorList>
    </citation>
    <scope>NUCLEOTIDE SEQUENCE [LARGE SCALE GENOMIC DNA]</scope>
    <source>
        <strain evidence="6">FDF-1</strain>
    </source>
</reference>
<feature type="transmembrane region" description="Helical" evidence="1">
    <location>
        <begin position="21"/>
        <end position="41"/>
    </location>
</feature>
<evidence type="ECO:0000313" key="6">
    <source>
        <dbReference type="Proteomes" id="UP000193969"/>
    </source>
</evidence>
<dbReference type="AlphaFoldDB" id="A0A1L9C4D2"/>
<dbReference type="STRING" id="523843.SAMN06264941_1616"/>
<evidence type="ECO:0000313" key="2">
    <source>
        <dbReference type="EMBL" id="OJH49385.1"/>
    </source>
</evidence>
<dbReference type="RefSeq" id="WP_072360122.1">
    <property type="nucleotide sequence ID" value="NZ_FXBN01000003.1"/>
</dbReference>
<organism evidence="2 5">
    <name type="scientific">Methanohalophilus portucalensis FDF-1</name>
    <dbReference type="NCBI Taxonomy" id="523843"/>
    <lineage>
        <taxon>Archaea</taxon>
        <taxon>Methanobacteriati</taxon>
        <taxon>Methanobacteriota</taxon>
        <taxon>Stenosarchaea group</taxon>
        <taxon>Methanomicrobia</taxon>
        <taxon>Methanosarcinales</taxon>
        <taxon>Methanosarcinaceae</taxon>
        <taxon>Methanohalophilus</taxon>
    </lineage>
</organism>
<sequence>MMTYRSRKDNTLKTGLDGQITIDYLAAITIFIFVIFFVFNYTSGLFTPFNSESDEVTLIADRVSVTITEKEMSSGDMTTTNLINTEDTDKFFTLLNSNYTSTLSSLGLKGEFSSYDLNVTIENSSSTVYMAGKTLPSVGNIGQTKRTVLLEDCENNDVQTATISVRVW</sequence>
<keyword evidence="1" id="KW-1133">Transmembrane helix</keyword>
<protein>
    <submittedName>
        <fullName evidence="2">Uncharacterized protein</fullName>
    </submittedName>
</protein>
<dbReference type="Proteomes" id="UP000193969">
    <property type="component" value="Unassembled WGS sequence"/>
</dbReference>
<accession>A0A1L9C4D2</accession>